<sequence>MNRRKFIEKSGIIGFAVILPGSYLSAINNPKYKMGYQLYSIRDEMARDPLNTLKYLKKIGYQDFEVYGFDNEKDMYYGYKSLEFKQILDDLNLSVSSGHYGFSPYLEKSEDELKRFVDQCIIGAQTLNSKYITWPWIAPQQRTIDNFKLMSEKLNVIGEQVTDAGLGFAYHNHGYEFIDQGGENGFNIIINETDSSLVKLQMDMYWVMHSSKYTPKELVQNQPGRYTMWHIKDMDKVTKDYTELGNGSINYEEILPDAKKSGLEYYYLEQGGNFLDNSMKSASDSAIYFKKELQKYF</sequence>
<evidence type="ECO:0000313" key="2">
    <source>
        <dbReference type="EMBL" id="XDU93936.1"/>
    </source>
</evidence>
<gene>
    <name evidence="2" type="ORF">AB3G34_08520</name>
</gene>
<dbReference type="EMBL" id="CP165625">
    <property type="protein sequence ID" value="XDU93936.1"/>
    <property type="molecule type" value="Genomic_DNA"/>
</dbReference>
<dbReference type="InterPro" id="IPR013022">
    <property type="entry name" value="Xyl_isomerase-like_TIM-brl"/>
</dbReference>
<dbReference type="Gene3D" id="3.20.20.150">
    <property type="entry name" value="Divalent-metal-dependent TIM barrel enzymes"/>
    <property type="match status" value="1"/>
</dbReference>
<dbReference type="AlphaFoldDB" id="A0AB39VXX8"/>
<dbReference type="SUPFAM" id="SSF51658">
    <property type="entry name" value="Xylose isomerase-like"/>
    <property type="match status" value="1"/>
</dbReference>
<organism evidence="2">
    <name type="scientific">Flavobacterium sp. WC2409</name>
    <dbReference type="NCBI Taxonomy" id="3234139"/>
    <lineage>
        <taxon>Bacteria</taxon>
        <taxon>Pseudomonadati</taxon>
        <taxon>Bacteroidota</taxon>
        <taxon>Flavobacteriia</taxon>
        <taxon>Flavobacteriales</taxon>
        <taxon>Flavobacteriaceae</taxon>
        <taxon>Flavobacterium</taxon>
    </lineage>
</organism>
<protein>
    <submittedName>
        <fullName evidence="2">Sugar phosphate isomerase/epimerase family protein</fullName>
    </submittedName>
</protein>
<feature type="domain" description="Xylose isomerase-like TIM barrel" evidence="1">
    <location>
        <begin position="54"/>
        <end position="263"/>
    </location>
</feature>
<dbReference type="PANTHER" id="PTHR12110:SF41">
    <property type="entry name" value="INOSOSE DEHYDRATASE"/>
    <property type="match status" value="1"/>
</dbReference>
<proteinExistence type="predicted"/>
<dbReference type="PANTHER" id="PTHR12110">
    <property type="entry name" value="HYDROXYPYRUVATE ISOMERASE"/>
    <property type="match status" value="1"/>
</dbReference>
<dbReference type="GO" id="GO:0016853">
    <property type="term" value="F:isomerase activity"/>
    <property type="evidence" value="ECO:0007669"/>
    <property type="project" value="UniProtKB-KW"/>
</dbReference>
<evidence type="ECO:0000259" key="1">
    <source>
        <dbReference type="Pfam" id="PF01261"/>
    </source>
</evidence>
<dbReference type="InterPro" id="IPR036237">
    <property type="entry name" value="Xyl_isomerase-like_sf"/>
</dbReference>
<keyword evidence="2" id="KW-0413">Isomerase</keyword>
<dbReference type="InterPro" id="IPR050312">
    <property type="entry name" value="IolE/XylAMocC-like"/>
</dbReference>
<name>A0AB39VXX8_9FLAO</name>
<dbReference type="RefSeq" id="WP_369752142.1">
    <property type="nucleotide sequence ID" value="NZ_CP165625.1"/>
</dbReference>
<accession>A0AB39VXX8</accession>
<dbReference type="Pfam" id="PF01261">
    <property type="entry name" value="AP_endonuc_2"/>
    <property type="match status" value="1"/>
</dbReference>
<reference evidence="2" key="1">
    <citation type="submission" date="2024-07" db="EMBL/GenBank/DDBJ databases">
        <authorList>
            <person name="Biller S.J."/>
        </authorList>
    </citation>
    <scope>NUCLEOTIDE SEQUENCE</scope>
    <source>
        <strain evidence="2">WC2409</strain>
    </source>
</reference>